<comment type="caution">
    <text evidence="12">The sequence shown here is derived from an EMBL/GenBank/DDBJ whole genome shotgun (WGS) entry which is preliminary data.</text>
</comment>
<dbReference type="CDD" id="cd03241">
    <property type="entry name" value="ABC_RecN"/>
    <property type="match status" value="2"/>
</dbReference>
<feature type="domain" description="RecF/RecN/SMC N-terminal" evidence="11">
    <location>
        <begin position="1"/>
        <end position="500"/>
    </location>
</feature>
<dbReference type="AlphaFoldDB" id="A0A660SJC1"/>
<keyword evidence="6" id="KW-0067">ATP-binding</keyword>
<evidence type="ECO:0000256" key="10">
    <source>
        <dbReference type="SAM" id="Coils"/>
    </source>
</evidence>
<evidence type="ECO:0000259" key="11">
    <source>
        <dbReference type="Pfam" id="PF02463"/>
    </source>
</evidence>
<keyword evidence="4" id="KW-0547">Nucleotide-binding</keyword>
<sequence length="552" mass="63195">MLEELRIRNFAVIENLTVRFGSGLNVITGETGAGKSIMIQALSGLIGERLDPTVIRSGAKQAVVEGVFHLGDEVLRFLTDHGIPAENPIIIRRLIGSGRAGYINDALVTMRLLKNLGERIVELVGQHEHQSLLRIDNHRNYLDTYLGIEPQRVELARIYRAYLERKRAYEEAVRRGEELKERKELISYQLKELEAADIKPGEEEILTRELNLLKSAEKRKAYISEILHYFYEGKDSAYDLLARVSELMEKLSLVDPAMERDAQQLKELLIQAEELGREISSYQERIEYSPERIDEVINRLDQIRRLKKKYGGIEAMEAKRKELKAALEQLENLPFDLEKRRAELDSTHRKLLEYADRLSKIRRQGGEKLAAEIEAMLKGLKMEARFLIRIEETELTPEGKDRVEFYIVSNPGEEPKPLRKVASGGELSRIILVMKSILAASDRIPIVIFDEIDTGIGGRVGEVVGLRLSELARHHQIICITHLPQIAKFADHHFLVEKEKRKGMTYSWLKPLDQEERVVELARMIGGKTLTRAALKKAREMIEEAKCLRSQT</sequence>
<evidence type="ECO:0000256" key="7">
    <source>
        <dbReference type="ARBA" id="ARBA00023204"/>
    </source>
</evidence>
<dbReference type="Gene3D" id="3.40.50.300">
    <property type="entry name" value="P-loop containing nucleotide triphosphate hydrolases"/>
    <property type="match status" value="2"/>
</dbReference>
<dbReference type="GO" id="GO:0043590">
    <property type="term" value="C:bacterial nucleoid"/>
    <property type="evidence" value="ECO:0007669"/>
    <property type="project" value="TreeGrafter"/>
</dbReference>
<evidence type="ECO:0000256" key="2">
    <source>
        <dbReference type="ARBA" id="ARBA00009441"/>
    </source>
</evidence>
<keyword evidence="7 9" id="KW-0234">DNA repair</keyword>
<evidence type="ECO:0000313" key="12">
    <source>
        <dbReference type="EMBL" id="RKX70837.1"/>
    </source>
</evidence>
<evidence type="ECO:0000256" key="8">
    <source>
        <dbReference type="ARBA" id="ARBA00033408"/>
    </source>
</evidence>
<keyword evidence="5 9" id="KW-0227">DNA damage</keyword>
<protein>
    <recommendedName>
        <fullName evidence="3 9">DNA repair protein RecN</fullName>
    </recommendedName>
    <alternativeName>
        <fullName evidence="8 9">Recombination protein N</fullName>
    </alternativeName>
</protein>
<dbReference type="NCBIfam" id="TIGR00634">
    <property type="entry name" value="recN"/>
    <property type="match status" value="1"/>
</dbReference>
<dbReference type="GO" id="GO:0006310">
    <property type="term" value="P:DNA recombination"/>
    <property type="evidence" value="ECO:0007669"/>
    <property type="project" value="InterPro"/>
</dbReference>
<dbReference type="Proteomes" id="UP000268469">
    <property type="component" value="Unassembled WGS sequence"/>
</dbReference>
<evidence type="ECO:0000256" key="3">
    <source>
        <dbReference type="ARBA" id="ARBA00021315"/>
    </source>
</evidence>
<feature type="coiled-coil region" evidence="10">
    <location>
        <begin position="258"/>
        <end position="285"/>
    </location>
</feature>
<evidence type="ECO:0000256" key="6">
    <source>
        <dbReference type="ARBA" id="ARBA00022840"/>
    </source>
</evidence>
<evidence type="ECO:0000256" key="4">
    <source>
        <dbReference type="ARBA" id="ARBA00022741"/>
    </source>
</evidence>
<dbReference type="EMBL" id="QNBE01000025">
    <property type="protein sequence ID" value="RKX70837.1"/>
    <property type="molecule type" value="Genomic_DNA"/>
</dbReference>
<evidence type="ECO:0000313" key="13">
    <source>
        <dbReference type="Proteomes" id="UP000268469"/>
    </source>
</evidence>
<dbReference type="FunFam" id="3.40.50.300:FF:000356">
    <property type="entry name" value="DNA repair protein RecN"/>
    <property type="match status" value="1"/>
</dbReference>
<gene>
    <name evidence="12" type="primary">recN</name>
    <name evidence="12" type="ORF">DRP53_03590</name>
</gene>
<keyword evidence="10" id="KW-0175">Coiled coil</keyword>
<comment type="similarity">
    <text evidence="2 9">Belongs to the RecN family.</text>
</comment>
<accession>A0A660SJC1</accession>
<dbReference type="Pfam" id="PF02463">
    <property type="entry name" value="SMC_N"/>
    <property type="match status" value="1"/>
</dbReference>
<dbReference type="PANTHER" id="PTHR11059:SF0">
    <property type="entry name" value="DNA REPAIR PROTEIN RECN"/>
    <property type="match status" value="1"/>
</dbReference>
<reference evidence="12 13" key="1">
    <citation type="submission" date="2018-06" db="EMBL/GenBank/DDBJ databases">
        <title>Extensive metabolic versatility and redundancy in microbially diverse, dynamic hydrothermal sediments.</title>
        <authorList>
            <person name="Dombrowski N."/>
            <person name="Teske A."/>
            <person name="Baker B.J."/>
        </authorList>
    </citation>
    <scope>NUCLEOTIDE SEQUENCE [LARGE SCALE GENOMIC DNA]</scope>
    <source>
        <strain evidence="12">B36_G15</strain>
    </source>
</reference>
<organism evidence="12 13">
    <name type="scientific">candidate division WOR-3 bacterium</name>
    <dbReference type="NCBI Taxonomy" id="2052148"/>
    <lineage>
        <taxon>Bacteria</taxon>
        <taxon>Bacteria division WOR-3</taxon>
    </lineage>
</organism>
<dbReference type="PANTHER" id="PTHR11059">
    <property type="entry name" value="DNA REPAIR PROTEIN RECN"/>
    <property type="match status" value="1"/>
</dbReference>
<dbReference type="SUPFAM" id="SSF52540">
    <property type="entry name" value="P-loop containing nucleoside triphosphate hydrolases"/>
    <property type="match status" value="1"/>
</dbReference>
<name>A0A660SJC1_UNCW3</name>
<evidence type="ECO:0000256" key="5">
    <source>
        <dbReference type="ARBA" id="ARBA00022763"/>
    </source>
</evidence>
<dbReference type="GO" id="GO:0009432">
    <property type="term" value="P:SOS response"/>
    <property type="evidence" value="ECO:0007669"/>
    <property type="project" value="TreeGrafter"/>
</dbReference>
<dbReference type="InterPro" id="IPR027417">
    <property type="entry name" value="P-loop_NTPase"/>
</dbReference>
<dbReference type="PIRSF" id="PIRSF003128">
    <property type="entry name" value="RecN"/>
    <property type="match status" value="1"/>
</dbReference>
<dbReference type="GO" id="GO:0006281">
    <property type="term" value="P:DNA repair"/>
    <property type="evidence" value="ECO:0007669"/>
    <property type="project" value="UniProtKB-KW"/>
</dbReference>
<evidence type="ECO:0000256" key="1">
    <source>
        <dbReference type="ARBA" id="ARBA00003618"/>
    </source>
</evidence>
<dbReference type="InterPro" id="IPR004604">
    <property type="entry name" value="DNA_recomb/repair_RecN"/>
</dbReference>
<dbReference type="GO" id="GO:0005524">
    <property type="term" value="F:ATP binding"/>
    <property type="evidence" value="ECO:0007669"/>
    <property type="project" value="UniProtKB-KW"/>
</dbReference>
<dbReference type="InterPro" id="IPR003395">
    <property type="entry name" value="RecF/RecN/SMC_N"/>
</dbReference>
<comment type="function">
    <text evidence="1 9">May be involved in recombinational repair of damaged DNA.</text>
</comment>
<evidence type="ECO:0000256" key="9">
    <source>
        <dbReference type="PIRNR" id="PIRNR003128"/>
    </source>
</evidence>
<proteinExistence type="inferred from homology"/>